<dbReference type="InterPro" id="IPR047794">
    <property type="entry name" value="C45_proenzyme-like"/>
</dbReference>
<reference evidence="2 3" key="1">
    <citation type="submission" date="2019-02" db="EMBL/GenBank/DDBJ databases">
        <title>Deep-cultivation of Planctomycetes and their phenomic and genomic characterization uncovers novel biology.</title>
        <authorList>
            <person name="Wiegand S."/>
            <person name="Jogler M."/>
            <person name="Boedeker C."/>
            <person name="Pinto D."/>
            <person name="Vollmers J."/>
            <person name="Rivas-Marin E."/>
            <person name="Kohn T."/>
            <person name="Peeters S.H."/>
            <person name="Heuer A."/>
            <person name="Rast P."/>
            <person name="Oberbeckmann S."/>
            <person name="Bunk B."/>
            <person name="Jeske O."/>
            <person name="Meyerdierks A."/>
            <person name="Storesund J.E."/>
            <person name="Kallscheuer N."/>
            <person name="Luecker S."/>
            <person name="Lage O.M."/>
            <person name="Pohl T."/>
            <person name="Merkel B.J."/>
            <person name="Hornburger P."/>
            <person name="Mueller R.-W."/>
            <person name="Bruemmer F."/>
            <person name="Labrenz M."/>
            <person name="Spormann A.M."/>
            <person name="Op den Camp H."/>
            <person name="Overmann J."/>
            <person name="Amann R."/>
            <person name="Jetten M.S.M."/>
            <person name="Mascher T."/>
            <person name="Medema M.H."/>
            <person name="Devos D.P."/>
            <person name="Kaster A.-K."/>
            <person name="Ovreas L."/>
            <person name="Rohde M."/>
            <person name="Galperin M.Y."/>
            <person name="Jogler C."/>
        </authorList>
    </citation>
    <scope>NUCLEOTIDE SEQUENCE [LARGE SCALE GENOMIC DNA]</scope>
    <source>
        <strain evidence="2 3">Pla85_3_4</strain>
    </source>
</reference>
<accession>A0A518E244</accession>
<name>A0A518E244_9BACT</name>
<keyword evidence="3" id="KW-1185">Reference proteome</keyword>
<dbReference type="Pfam" id="PF03417">
    <property type="entry name" value="AAT"/>
    <property type="match status" value="1"/>
</dbReference>
<dbReference type="NCBIfam" id="NF040521">
    <property type="entry name" value="C45_proenzyme"/>
    <property type="match status" value="1"/>
</dbReference>
<evidence type="ECO:0000259" key="1">
    <source>
        <dbReference type="Pfam" id="PF03417"/>
    </source>
</evidence>
<dbReference type="PANTHER" id="PTHR28583:SF1">
    <property type="entry name" value="ACID CERAMIDASE"/>
    <property type="match status" value="1"/>
</dbReference>
<keyword evidence="2" id="KW-0808">Transferase</keyword>
<dbReference type="EMBL" id="CP036433">
    <property type="protein sequence ID" value="QDU98167.1"/>
    <property type="molecule type" value="Genomic_DNA"/>
</dbReference>
<evidence type="ECO:0000313" key="2">
    <source>
        <dbReference type="EMBL" id="QDU98167.1"/>
    </source>
</evidence>
<dbReference type="KEGG" id="lcre:Pla8534_60280"/>
<protein>
    <submittedName>
        <fullName evidence="2">Acyl-coenzyme A:6-aminopenicillanic acid acyl-transferase</fullName>
    </submittedName>
</protein>
<dbReference type="GO" id="GO:0016810">
    <property type="term" value="F:hydrolase activity, acting on carbon-nitrogen (but not peptide) bonds"/>
    <property type="evidence" value="ECO:0007669"/>
    <property type="project" value="TreeGrafter"/>
</dbReference>
<gene>
    <name evidence="2" type="ORF">Pla8534_60280</name>
</gene>
<sequence length="331" mass="36676">MVAPWIDCPSLEIDHRLPPLRRFSDAPPEAIRRGRELLQSVMTDVPEMARLAIPLVQQRTGDRFQKEIEGLARTFDVDWRDLLIANISYDLTIGSLGCSTIALATAEGPVVARNMDWWPEDLLARASCLIRVSQGNELLFANAGWPGSIGAVTGLSGNGFAVVLNAVMSPEGARTDGYPVMLYLRTVLEDASGFDEALQMLQNETLAASALITLVGSENDQRVVIERSPTQQALRWATDGQPLAATNDYRKLYRTTTHASSEIFETTCSRYDALLRFFANQSNDRPVSDEQLLYLLTDPNVLAGITAQHIIMRPAQQSIRLLAPRRFFGEN</sequence>
<evidence type="ECO:0000313" key="3">
    <source>
        <dbReference type="Proteomes" id="UP000317648"/>
    </source>
</evidence>
<feature type="domain" description="Peptidase C45 hydrolase" evidence="1">
    <location>
        <begin position="106"/>
        <end position="273"/>
    </location>
</feature>
<proteinExistence type="predicted"/>
<dbReference type="Gene3D" id="3.60.60.10">
    <property type="entry name" value="Penicillin V Acylase, Chain A"/>
    <property type="match status" value="1"/>
</dbReference>
<dbReference type="InterPro" id="IPR005079">
    <property type="entry name" value="Peptidase_C45_hydrolase"/>
</dbReference>
<dbReference type="PANTHER" id="PTHR28583">
    <property type="entry name" value="ACID AMIDASE"/>
    <property type="match status" value="1"/>
</dbReference>
<organism evidence="2 3">
    <name type="scientific">Lignipirellula cremea</name>
    <dbReference type="NCBI Taxonomy" id="2528010"/>
    <lineage>
        <taxon>Bacteria</taxon>
        <taxon>Pseudomonadati</taxon>
        <taxon>Planctomycetota</taxon>
        <taxon>Planctomycetia</taxon>
        <taxon>Pirellulales</taxon>
        <taxon>Pirellulaceae</taxon>
        <taxon>Lignipirellula</taxon>
    </lineage>
</organism>
<dbReference type="Proteomes" id="UP000317648">
    <property type="component" value="Chromosome"/>
</dbReference>
<dbReference type="RefSeq" id="WP_197442689.1">
    <property type="nucleotide sequence ID" value="NZ_CP036433.1"/>
</dbReference>
<dbReference type="AlphaFoldDB" id="A0A518E244"/>
<dbReference type="GO" id="GO:0016740">
    <property type="term" value="F:transferase activity"/>
    <property type="evidence" value="ECO:0007669"/>
    <property type="project" value="UniProtKB-KW"/>
</dbReference>